<dbReference type="PANTHER" id="PTHR10857">
    <property type="entry name" value="COPINE"/>
    <property type="match status" value="1"/>
</dbReference>
<protein>
    <recommendedName>
        <fullName evidence="1">Copine C-terminal domain-containing protein</fullName>
    </recommendedName>
</protein>
<sequence length="518" mass="57825">MAAQLLPSVQSCFSTYFEQDDEIVNLSISAKLHISDSVKQNFGCACAVYTLGTDDVFITESQWKTKTPQFSTKLSIIPKFEKQQKLRFVLLEMTPVIQSIDQYKQIGDVIISLGQILVKGGIEATLMGGIGDVKIEVNQSSHGRGVLSMIIAFVSMPKDHWLMKNYPQLVISKRAPHGGWTPVFSSEIIKRSETGQWAPISLPCRLICDSDYSRSIRLAVQDAEPNHKAIPIGHVDIPVKVAGEARNLRLGLIPSDPKIARAGSLIIRAAILIERLTFYGHLMQGLRFNFCCAIDFSSNNRPQRDPKSCHYSSHNQLTPYEMVIQSIGGLVEQYSDDQICHGWGFSARINRQVCYSIPLCDENGKSELHSIHDLLNAYMAIFDKILFDKPILISPSTTAALNLVKGKKDPHCYLVFLIMISDDPTDLNQFTDLLYQNQYEPISLIIVGLGEGDFSKTEEAFKAGMPIYNSKGEEFDRDFVTFLKFNNFGSDDLTQLASTALFSIPDQAIHWAEVNTIG</sequence>
<name>A0ABR2JJC4_9EUKA</name>
<dbReference type="Proteomes" id="UP001470230">
    <property type="component" value="Unassembled WGS sequence"/>
</dbReference>
<evidence type="ECO:0000259" key="1">
    <source>
        <dbReference type="Pfam" id="PF07002"/>
    </source>
</evidence>
<dbReference type="InterPro" id="IPR045052">
    <property type="entry name" value="Copine"/>
</dbReference>
<dbReference type="CDD" id="cd04047">
    <property type="entry name" value="C2B_Copine"/>
    <property type="match status" value="1"/>
</dbReference>
<dbReference type="PANTHER" id="PTHR10857:SF106">
    <property type="entry name" value="C2 DOMAIN-CONTAINING PROTEIN"/>
    <property type="match status" value="1"/>
</dbReference>
<organism evidence="2 3">
    <name type="scientific">Tritrichomonas musculus</name>
    <dbReference type="NCBI Taxonomy" id="1915356"/>
    <lineage>
        <taxon>Eukaryota</taxon>
        <taxon>Metamonada</taxon>
        <taxon>Parabasalia</taxon>
        <taxon>Tritrichomonadida</taxon>
        <taxon>Tritrichomonadidae</taxon>
        <taxon>Tritrichomonas</taxon>
    </lineage>
</organism>
<gene>
    <name evidence="2" type="ORF">M9Y10_004714</name>
</gene>
<dbReference type="Pfam" id="PF07002">
    <property type="entry name" value="Copine"/>
    <property type="match status" value="1"/>
</dbReference>
<accession>A0ABR2JJC4</accession>
<dbReference type="EMBL" id="JAPFFF010000011">
    <property type="protein sequence ID" value="KAK8877951.1"/>
    <property type="molecule type" value="Genomic_DNA"/>
</dbReference>
<comment type="caution">
    <text evidence="2">The sequence shown here is derived from an EMBL/GenBank/DDBJ whole genome shotgun (WGS) entry which is preliminary data.</text>
</comment>
<proteinExistence type="predicted"/>
<dbReference type="InterPro" id="IPR010734">
    <property type="entry name" value="Copine_C"/>
</dbReference>
<reference evidence="2 3" key="1">
    <citation type="submission" date="2024-04" db="EMBL/GenBank/DDBJ databases">
        <title>Tritrichomonas musculus Genome.</title>
        <authorList>
            <person name="Alves-Ferreira E."/>
            <person name="Grigg M."/>
            <person name="Lorenzi H."/>
            <person name="Galac M."/>
        </authorList>
    </citation>
    <scope>NUCLEOTIDE SEQUENCE [LARGE SCALE GENOMIC DNA]</scope>
    <source>
        <strain evidence="2 3">EAF2021</strain>
    </source>
</reference>
<feature type="domain" description="Copine C-terminal" evidence="1">
    <location>
        <begin position="308"/>
        <end position="517"/>
    </location>
</feature>
<evidence type="ECO:0000313" key="2">
    <source>
        <dbReference type="EMBL" id="KAK8877951.1"/>
    </source>
</evidence>
<keyword evidence="3" id="KW-1185">Reference proteome</keyword>
<evidence type="ECO:0000313" key="3">
    <source>
        <dbReference type="Proteomes" id="UP001470230"/>
    </source>
</evidence>
<dbReference type="InterPro" id="IPR037768">
    <property type="entry name" value="C2B_Copine"/>
</dbReference>